<dbReference type="Proteomes" id="UP001497482">
    <property type="component" value="Chromosome 6"/>
</dbReference>
<gene>
    <name evidence="1" type="ORF">KC01_LOCUS34885</name>
</gene>
<keyword evidence="2" id="KW-1185">Reference proteome</keyword>
<dbReference type="EMBL" id="OZ035828">
    <property type="protein sequence ID" value="CAL1607872.1"/>
    <property type="molecule type" value="Genomic_DNA"/>
</dbReference>
<name>A0AAV2M3G0_KNICA</name>
<evidence type="ECO:0000313" key="1">
    <source>
        <dbReference type="EMBL" id="CAL1607872.1"/>
    </source>
</evidence>
<organism evidence="1 2">
    <name type="scientific">Knipowitschia caucasica</name>
    <name type="common">Caucasian dwarf goby</name>
    <name type="synonym">Pomatoschistus caucasicus</name>
    <dbReference type="NCBI Taxonomy" id="637954"/>
    <lineage>
        <taxon>Eukaryota</taxon>
        <taxon>Metazoa</taxon>
        <taxon>Chordata</taxon>
        <taxon>Craniata</taxon>
        <taxon>Vertebrata</taxon>
        <taxon>Euteleostomi</taxon>
        <taxon>Actinopterygii</taxon>
        <taxon>Neopterygii</taxon>
        <taxon>Teleostei</taxon>
        <taxon>Neoteleostei</taxon>
        <taxon>Acanthomorphata</taxon>
        <taxon>Gobiaria</taxon>
        <taxon>Gobiiformes</taxon>
        <taxon>Gobioidei</taxon>
        <taxon>Gobiidae</taxon>
        <taxon>Gobiinae</taxon>
        <taxon>Knipowitschia</taxon>
    </lineage>
</organism>
<accession>A0AAV2M3G0</accession>
<protein>
    <submittedName>
        <fullName evidence="1">Uncharacterized protein</fullName>
    </submittedName>
</protein>
<dbReference type="AlphaFoldDB" id="A0AAV2M3G0"/>
<reference evidence="1 2" key="1">
    <citation type="submission" date="2024-04" db="EMBL/GenBank/DDBJ databases">
        <authorList>
            <person name="Waldvogel A.-M."/>
            <person name="Schoenle A."/>
        </authorList>
    </citation>
    <scope>NUCLEOTIDE SEQUENCE [LARGE SCALE GENOMIC DNA]</scope>
</reference>
<evidence type="ECO:0000313" key="2">
    <source>
        <dbReference type="Proteomes" id="UP001497482"/>
    </source>
</evidence>
<sequence>MPCVQAQCASLPHDLSSMSTPPSELFTPDPCSRLPMEDSSSLPAISTLVGSAYVGDFDTTTYSCKITTSPATSFSPSVSSQAFKLDDFQVYGCYPGSFALLDETLASSDYYGSAVYAAGSSPNFQNQPTPVWDPPFTPCQPDKTQQLSMFSFSSQPEEEYFLSSEQQQQNMVSMHGSHLSQDPAVDCPRYQISCFCFLRM</sequence>
<proteinExistence type="predicted"/>